<dbReference type="InterPro" id="IPR001841">
    <property type="entry name" value="Znf_RING"/>
</dbReference>
<gene>
    <name evidence="8" type="ORF">FA15DRAFT_664762</name>
</gene>
<dbReference type="InterPro" id="IPR017907">
    <property type="entry name" value="Znf_RING_CS"/>
</dbReference>
<evidence type="ECO:0000256" key="3">
    <source>
        <dbReference type="ARBA" id="ARBA00022833"/>
    </source>
</evidence>
<dbReference type="SUPFAM" id="SSF88697">
    <property type="entry name" value="PUA domain-like"/>
    <property type="match status" value="1"/>
</dbReference>
<proteinExistence type="predicted"/>
<dbReference type="Proteomes" id="UP000307440">
    <property type="component" value="Unassembled WGS sequence"/>
</dbReference>
<dbReference type="Gene3D" id="2.30.130.40">
    <property type="entry name" value="LON domain-like"/>
    <property type="match status" value="1"/>
</dbReference>
<protein>
    <recommendedName>
        <fullName evidence="10">LON-domain-containing protein</fullName>
    </recommendedName>
</protein>
<dbReference type="SUPFAM" id="SSF57850">
    <property type="entry name" value="RING/U-box"/>
    <property type="match status" value="1"/>
</dbReference>
<evidence type="ECO:0000256" key="5">
    <source>
        <dbReference type="SAM" id="MobiDB-lite"/>
    </source>
</evidence>
<dbReference type="Gene3D" id="1.20.58.1480">
    <property type="match status" value="1"/>
</dbReference>
<accession>A0A5C3L7K6</accession>
<keyword evidence="2 4" id="KW-0863">Zinc-finger</keyword>
<dbReference type="GO" id="GO:0008270">
    <property type="term" value="F:zinc ion binding"/>
    <property type="evidence" value="ECO:0007669"/>
    <property type="project" value="UniProtKB-KW"/>
</dbReference>
<dbReference type="InterPro" id="IPR046336">
    <property type="entry name" value="Lon_prtase_N_sf"/>
</dbReference>
<dbReference type="PROSITE" id="PS51787">
    <property type="entry name" value="LON_N"/>
    <property type="match status" value="1"/>
</dbReference>
<dbReference type="InterPro" id="IPR015947">
    <property type="entry name" value="PUA-like_sf"/>
</dbReference>
<feature type="compositionally biased region" description="Basic residues" evidence="5">
    <location>
        <begin position="440"/>
        <end position="452"/>
    </location>
</feature>
<evidence type="ECO:0000259" key="7">
    <source>
        <dbReference type="PROSITE" id="PS51787"/>
    </source>
</evidence>
<evidence type="ECO:0000313" key="9">
    <source>
        <dbReference type="Proteomes" id="UP000307440"/>
    </source>
</evidence>
<dbReference type="EMBL" id="ML210153">
    <property type="protein sequence ID" value="TFK28728.1"/>
    <property type="molecule type" value="Genomic_DNA"/>
</dbReference>
<evidence type="ECO:0000256" key="1">
    <source>
        <dbReference type="ARBA" id="ARBA00022723"/>
    </source>
</evidence>
<dbReference type="PROSITE" id="PS00518">
    <property type="entry name" value="ZF_RING_1"/>
    <property type="match status" value="1"/>
</dbReference>
<dbReference type="Pfam" id="PF13923">
    <property type="entry name" value="zf-C3HC4_2"/>
    <property type="match status" value="1"/>
</dbReference>
<dbReference type="PANTHER" id="PTHR23327">
    <property type="entry name" value="RING FINGER PROTEIN 127"/>
    <property type="match status" value="1"/>
</dbReference>
<evidence type="ECO:0000256" key="2">
    <source>
        <dbReference type="ARBA" id="ARBA00022771"/>
    </source>
</evidence>
<keyword evidence="9" id="KW-1185">Reference proteome</keyword>
<keyword evidence="3" id="KW-0862">Zinc</keyword>
<keyword evidence="1" id="KW-0479">Metal-binding</keyword>
<organism evidence="8 9">
    <name type="scientific">Coprinopsis marcescibilis</name>
    <name type="common">Agaric fungus</name>
    <name type="synonym">Psathyrella marcescibilis</name>
    <dbReference type="NCBI Taxonomy" id="230819"/>
    <lineage>
        <taxon>Eukaryota</taxon>
        <taxon>Fungi</taxon>
        <taxon>Dikarya</taxon>
        <taxon>Basidiomycota</taxon>
        <taxon>Agaricomycotina</taxon>
        <taxon>Agaricomycetes</taxon>
        <taxon>Agaricomycetidae</taxon>
        <taxon>Agaricales</taxon>
        <taxon>Agaricineae</taxon>
        <taxon>Psathyrellaceae</taxon>
        <taxon>Coprinopsis</taxon>
    </lineage>
</organism>
<dbReference type="Gene3D" id="3.30.40.10">
    <property type="entry name" value="Zinc/RING finger domain, C3HC4 (zinc finger)"/>
    <property type="match status" value="2"/>
</dbReference>
<dbReference type="InterPro" id="IPR013083">
    <property type="entry name" value="Znf_RING/FYVE/PHD"/>
</dbReference>
<feature type="domain" description="Lon N-terminal" evidence="7">
    <location>
        <begin position="263"/>
        <end position="535"/>
    </location>
</feature>
<evidence type="ECO:0000259" key="6">
    <source>
        <dbReference type="PROSITE" id="PS50089"/>
    </source>
</evidence>
<evidence type="ECO:0008006" key="10">
    <source>
        <dbReference type="Google" id="ProtNLM"/>
    </source>
</evidence>
<dbReference type="GO" id="GO:0061630">
    <property type="term" value="F:ubiquitin protein ligase activity"/>
    <property type="evidence" value="ECO:0007669"/>
    <property type="project" value="TreeGrafter"/>
</dbReference>
<dbReference type="PANTHER" id="PTHR23327:SF42">
    <property type="entry name" value="LON PEPTIDASE N-TERMINAL DOMAIN AND RING FINGER PROTEIN C14F5.10C"/>
    <property type="match status" value="1"/>
</dbReference>
<feature type="compositionally biased region" description="Low complexity" evidence="5">
    <location>
        <begin position="426"/>
        <end position="436"/>
    </location>
</feature>
<feature type="region of interest" description="Disordered" evidence="5">
    <location>
        <begin position="423"/>
        <end position="453"/>
    </location>
</feature>
<dbReference type="STRING" id="230819.A0A5C3L7K6"/>
<reference evidence="8 9" key="1">
    <citation type="journal article" date="2019" name="Nat. Ecol. Evol.">
        <title>Megaphylogeny resolves global patterns of mushroom evolution.</title>
        <authorList>
            <person name="Varga T."/>
            <person name="Krizsan K."/>
            <person name="Foldi C."/>
            <person name="Dima B."/>
            <person name="Sanchez-Garcia M."/>
            <person name="Sanchez-Ramirez S."/>
            <person name="Szollosi G.J."/>
            <person name="Szarkandi J.G."/>
            <person name="Papp V."/>
            <person name="Albert L."/>
            <person name="Andreopoulos W."/>
            <person name="Angelini C."/>
            <person name="Antonin V."/>
            <person name="Barry K.W."/>
            <person name="Bougher N.L."/>
            <person name="Buchanan P."/>
            <person name="Buyck B."/>
            <person name="Bense V."/>
            <person name="Catcheside P."/>
            <person name="Chovatia M."/>
            <person name="Cooper J."/>
            <person name="Damon W."/>
            <person name="Desjardin D."/>
            <person name="Finy P."/>
            <person name="Geml J."/>
            <person name="Haridas S."/>
            <person name="Hughes K."/>
            <person name="Justo A."/>
            <person name="Karasinski D."/>
            <person name="Kautmanova I."/>
            <person name="Kiss B."/>
            <person name="Kocsube S."/>
            <person name="Kotiranta H."/>
            <person name="LaButti K.M."/>
            <person name="Lechner B.E."/>
            <person name="Liimatainen K."/>
            <person name="Lipzen A."/>
            <person name="Lukacs Z."/>
            <person name="Mihaltcheva S."/>
            <person name="Morgado L.N."/>
            <person name="Niskanen T."/>
            <person name="Noordeloos M.E."/>
            <person name="Ohm R.A."/>
            <person name="Ortiz-Santana B."/>
            <person name="Ovrebo C."/>
            <person name="Racz N."/>
            <person name="Riley R."/>
            <person name="Savchenko A."/>
            <person name="Shiryaev A."/>
            <person name="Soop K."/>
            <person name="Spirin V."/>
            <person name="Szebenyi C."/>
            <person name="Tomsovsky M."/>
            <person name="Tulloss R.E."/>
            <person name="Uehling J."/>
            <person name="Grigoriev I.V."/>
            <person name="Vagvolgyi C."/>
            <person name="Papp T."/>
            <person name="Martin F.M."/>
            <person name="Miettinen O."/>
            <person name="Hibbett D.S."/>
            <person name="Nagy L.G."/>
        </authorList>
    </citation>
    <scope>NUCLEOTIDE SEQUENCE [LARGE SCALE GENOMIC DNA]</scope>
    <source>
        <strain evidence="8 9">CBS 121175</strain>
    </source>
</reference>
<dbReference type="Pfam" id="PF02190">
    <property type="entry name" value="LON_substr_bdg"/>
    <property type="match status" value="1"/>
</dbReference>
<sequence length="547" mass="61812">MLSQLKDALKCKICRKLLVSPITLHCGHCLCAHHLPDELACPVPACVPLSPTVIVLPHIHPNSNVLFAVQPPEDAQEAKDEDDRVTRLDRDARDVSVTRILALFNRISRSAPQARTRPPPDDGDDDSDSDARPRKRRKRADDQDDSEPSLVAHLRTSAAITKATSADQPLPSTTDPVLTELEKDLSTELNCDICSNLFYQPVTTPCQHTFCAKCLQRSLDHNPTCPLCRTRLPGYGYFQDHPLNDTLLQLLFKFFNQDYDERRKVIAEEERAGRLDTPIFIATLSFPGLPTAMHIFEPRYRLMLRRCLESPRPAFGMVAQSKPGERNYLADYGTMLEIRRVVLLNDGRSIVQTWGSYRFRILDRGNLDGYIVAKIERIDDYPDDLIDSVDLLYPVAGEDDSPSPLSTSLQLPQGDVLEEGLFAQGSSESSPSTSTPGAPVRRRVKHKRRPNRRPSNAELIDICKKFLERLQRGTNPWVVQKLARAHGEMPSDPALVAFWVASVLPIDETERKKLLPIRSARLRLLLVTHWIEQLNSNWWFSRGCTIL</sequence>
<evidence type="ECO:0000256" key="4">
    <source>
        <dbReference type="PROSITE-ProRule" id="PRU00175"/>
    </source>
</evidence>
<dbReference type="InterPro" id="IPR003111">
    <property type="entry name" value="Lon_prtase_N"/>
</dbReference>
<dbReference type="OrthoDB" id="264917at2759"/>
<name>A0A5C3L7K6_COPMA</name>
<dbReference type="PROSITE" id="PS50089">
    <property type="entry name" value="ZF_RING_2"/>
    <property type="match status" value="1"/>
</dbReference>
<feature type="domain" description="RING-type" evidence="6">
    <location>
        <begin position="191"/>
        <end position="229"/>
    </location>
</feature>
<dbReference type="SMART" id="SM00184">
    <property type="entry name" value="RING"/>
    <property type="match status" value="1"/>
</dbReference>
<evidence type="ECO:0000313" key="8">
    <source>
        <dbReference type="EMBL" id="TFK28728.1"/>
    </source>
</evidence>
<dbReference type="AlphaFoldDB" id="A0A5C3L7K6"/>
<dbReference type="CDD" id="cd16514">
    <property type="entry name" value="RING-HC_LONFs_rpt2"/>
    <property type="match status" value="1"/>
</dbReference>
<feature type="region of interest" description="Disordered" evidence="5">
    <location>
        <begin position="109"/>
        <end position="151"/>
    </location>
</feature>
<dbReference type="SMART" id="SM00464">
    <property type="entry name" value="LON"/>
    <property type="match status" value="1"/>
</dbReference>